<dbReference type="InterPro" id="IPR036412">
    <property type="entry name" value="HAD-like_sf"/>
</dbReference>
<gene>
    <name evidence="4" type="ORF">JOE69_000519</name>
</gene>
<evidence type="ECO:0000313" key="4">
    <source>
        <dbReference type="EMBL" id="MDR6268281.1"/>
    </source>
</evidence>
<dbReference type="Gene3D" id="3.40.50.1000">
    <property type="entry name" value="HAD superfamily/HAD-like"/>
    <property type="match status" value="1"/>
</dbReference>
<dbReference type="InterPro" id="IPR023214">
    <property type="entry name" value="HAD_sf"/>
</dbReference>
<dbReference type="Gene3D" id="1.20.120.1600">
    <property type="match status" value="1"/>
</dbReference>
<evidence type="ECO:0000256" key="2">
    <source>
        <dbReference type="ARBA" id="ARBA00022801"/>
    </source>
</evidence>
<accession>A0ABU1J9Z8</accession>
<dbReference type="PANTHER" id="PTHR46470">
    <property type="entry name" value="N-ACYLNEURAMINATE-9-PHOSPHATASE"/>
    <property type="match status" value="1"/>
</dbReference>
<dbReference type="GO" id="GO:0016787">
    <property type="term" value="F:hydrolase activity"/>
    <property type="evidence" value="ECO:0007669"/>
    <property type="project" value="UniProtKB-KW"/>
</dbReference>
<keyword evidence="5" id="KW-1185">Reference proteome</keyword>
<dbReference type="Proteomes" id="UP001185069">
    <property type="component" value="Unassembled WGS sequence"/>
</dbReference>
<dbReference type="InterPro" id="IPR006439">
    <property type="entry name" value="HAD-SF_hydro_IA"/>
</dbReference>
<dbReference type="RefSeq" id="WP_309795861.1">
    <property type="nucleotide sequence ID" value="NZ_BAAAHY010000006.1"/>
</dbReference>
<evidence type="ECO:0000256" key="3">
    <source>
        <dbReference type="ARBA" id="ARBA00022842"/>
    </source>
</evidence>
<organism evidence="4 5">
    <name type="scientific">Arthrobacter russicus</name>
    <dbReference type="NCBI Taxonomy" id="172040"/>
    <lineage>
        <taxon>Bacteria</taxon>
        <taxon>Bacillati</taxon>
        <taxon>Actinomycetota</taxon>
        <taxon>Actinomycetes</taxon>
        <taxon>Micrococcales</taxon>
        <taxon>Micrococcaceae</taxon>
        <taxon>Arthrobacter</taxon>
    </lineage>
</organism>
<comment type="caution">
    <text evidence="4">The sequence shown here is derived from an EMBL/GenBank/DDBJ whole genome shotgun (WGS) entry which is preliminary data.</text>
</comment>
<dbReference type="Pfam" id="PF00702">
    <property type="entry name" value="Hydrolase"/>
    <property type="match status" value="1"/>
</dbReference>
<dbReference type="NCBIfam" id="TIGR01549">
    <property type="entry name" value="HAD-SF-IA-v1"/>
    <property type="match status" value="1"/>
</dbReference>
<sequence>MSFPGLASERPIRAVLFDIDDTLVDLRSAMEIAVRQVSTAFVPELSEEAWEQVHWEFRVDPTGLYQAFLNGELSFVEQRIARARRAFAAVGGALPEEHVATWNNAYELEAKRRWAAYPDVAAALDFLEARRIPYGAVSNNVVDYQRNKLDLSGLQRISVLVGTDTVGVPKPDPAIFHEGARQLGFEPRETLYVGDNLLIDAIGASEAGLPAVWLNREGVADDRWSGAQISGLDRLAGLLEDVPSL</sequence>
<keyword evidence="3" id="KW-0460">Magnesium</keyword>
<dbReference type="SFLD" id="SFLDG01129">
    <property type="entry name" value="C1.5:_HAD__Beta-PGM__Phosphata"/>
    <property type="match status" value="1"/>
</dbReference>
<protein>
    <submittedName>
        <fullName evidence="4">Hydrolase of the HAD superfamily</fullName>
    </submittedName>
</protein>
<name>A0ABU1J9Z8_9MICC</name>
<evidence type="ECO:0000256" key="1">
    <source>
        <dbReference type="ARBA" id="ARBA00001946"/>
    </source>
</evidence>
<keyword evidence="2 4" id="KW-0378">Hydrolase</keyword>
<dbReference type="PRINTS" id="PR00413">
    <property type="entry name" value="HADHALOGNASE"/>
</dbReference>
<dbReference type="PANTHER" id="PTHR46470:SF4">
    <property type="entry name" value="5-AMINO-6-(5-PHOSPHO-D-RIBITYLAMINO)URACIL PHOSPHATASE YIGB"/>
    <property type="match status" value="1"/>
</dbReference>
<dbReference type="SUPFAM" id="SSF56784">
    <property type="entry name" value="HAD-like"/>
    <property type="match status" value="1"/>
</dbReference>
<evidence type="ECO:0000313" key="5">
    <source>
        <dbReference type="Proteomes" id="UP001185069"/>
    </source>
</evidence>
<dbReference type="SFLD" id="SFLDS00003">
    <property type="entry name" value="Haloacid_Dehalogenase"/>
    <property type="match status" value="1"/>
</dbReference>
<dbReference type="InterPro" id="IPR051400">
    <property type="entry name" value="HAD-like_hydrolase"/>
</dbReference>
<dbReference type="EMBL" id="JAVDQF010000001">
    <property type="protein sequence ID" value="MDR6268281.1"/>
    <property type="molecule type" value="Genomic_DNA"/>
</dbReference>
<reference evidence="4 5" key="1">
    <citation type="submission" date="2023-07" db="EMBL/GenBank/DDBJ databases">
        <title>Sequencing the genomes of 1000 actinobacteria strains.</title>
        <authorList>
            <person name="Klenk H.-P."/>
        </authorList>
    </citation>
    <scope>NUCLEOTIDE SEQUENCE [LARGE SCALE GENOMIC DNA]</scope>
    <source>
        <strain evidence="4 5">DSM 14555</strain>
    </source>
</reference>
<comment type="cofactor">
    <cofactor evidence="1">
        <name>Mg(2+)</name>
        <dbReference type="ChEBI" id="CHEBI:18420"/>
    </cofactor>
</comment>
<proteinExistence type="predicted"/>